<protein>
    <submittedName>
        <fullName evidence="2">Uncharacterized protein</fullName>
    </submittedName>
</protein>
<comment type="caution">
    <text evidence="2">The sequence shown here is derived from an EMBL/GenBank/DDBJ whole genome shotgun (WGS) entry which is preliminary data.</text>
</comment>
<feature type="region of interest" description="Disordered" evidence="1">
    <location>
        <begin position="40"/>
        <end position="73"/>
    </location>
</feature>
<evidence type="ECO:0000313" key="2">
    <source>
        <dbReference type="EMBL" id="KAJ1187598.1"/>
    </source>
</evidence>
<name>A0AAV7UIX2_PLEWA</name>
<keyword evidence="3" id="KW-1185">Reference proteome</keyword>
<dbReference type="EMBL" id="JANPWB010000005">
    <property type="protein sequence ID" value="KAJ1187598.1"/>
    <property type="molecule type" value="Genomic_DNA"/>
</dbReference>
<sequence>MKWGPRCTYLAYKVAAGPGPLTIARGSRYQWRAGTPIAGTQFSPADDVPPSTAEIAGPAWPQRIPPARSAPPVSSREAAAVSSTRVNTASAAIAVSRSAAIEATDALEAPLSEA</sequence>
<gene>
    <name evidence="2" type="ORF">NDU88_004373</name>
</gene>
<accession>A0AAV7UIX2</accession>
<evidence type="ECO:0000313" key="3">
    <source>
        <dbReference type="Proteomes" id="UP001066276"/>
    </source>
</evidence>
<dbReference type="Proteomes" id="UP001066276">
    <property type="component" value="Chromosome 3_1"/>
</dbReference>
<organism evidence="2 3">
    <name type="scientific">Pleurodeles waltl</name>
    <name type="common">Iberian ribbed newt</name>
    <dbReference type="NCBI Taxonomy" id="8319"/>
    <lineage>
        <taxon>Eukaryota</taxon>
        <taxon>Metazoa</taxon>
        <taxon>Chordata</taxon>
        <taxon>Craniata</taxon>
        <taxon>Vertebrata</taxon>
        <taxon>Euteleostomi</taxon>
        <taxon>Amphibia</taxon>
        <taxon>Batrachia</taxon>
        <taxon>Caudata</taxon>
        <taxon>Salamandroidea</taxon>
        <taxon>Salamandridae</taxon>
        <taxon>Pleurodelinae</taxon>
        <taxon>Pleurodeles</taxon>
    </lineage>
</organism>
<dbReference type="AlphaFoldDB" id="A0AAV7UIX2"/>
<reference evidence="2" key="1">
    <citation type="journal article" date="2022" name="bioRxiv">
        <title>Sequencing and chromosome-scale assembly of the giantPleurodeles waltlgenome.</title>
        <authorList>
            <person name="Brown T."/>
            <person name="Elewa A."/>
            <person name="Iarovenko S."/>
            <person name="Subramanian E."/>
            <person name="Araus A.J."/>
            <person name="Petzold A."/>
            <person name="Susuki M."/>
            <person name="Suzuki K.-i.T."/>
            <person name="Hayashi T."/>
            <person name="Toyoda A."/>
            <person name="Oliveira C."/>
            <person name="Osipova E."/>
            <person name="Leigh N.D."/>
            <person name="Simon A."/>
            <person name="Yun M.H."/>
        </authorList>
    </citation>
    <scope>NUCLEOTIDE SEQUENCE</scope>
    <source>
        <strain evidence="2">20211129_DDA</strain>
        <tissue evidence="2">Liver</tissue>
    </source>
</reference>
<proteinExistence type="predicted"/>
<evidence type="ECO:0000256" key="1">
    <source>
        <dbReference type="SAM" id="MobiDB-lite"/>
    </source>
</evidence>